<dbReference type="Gene3D" id="2.60.40.10">
    <property type="entry name" value="Immunoglobulins"/>
    <property type="match status" value="1"/>
</dbReference>
<dbReference type="Pfam" id="PF08448">
    <property type="entry name" value="PAS_4"/>
    <property type="match status" value="1"/>
</dbReference>
<evidence type="ECO:0000313" key="6">
    <source>
        <dbReference type="EMBL" id="SOU42043.1"/>
    </source>
</evidence>
<dbReference type="OrthoDB" id="9804951at2"/>
<dbReference type="PROSITE" id="PS50887">
    <property type="entry name" value="GGDEF"/>
    <property type="match status" value="1"/>
</dbReference>
<feature type="domain" description="PAC" evidence="2">
    <location>
        <begin position="1018"/>
        <end position="1070"/>
    </location>
</feature>
<dbReference type="InterPro" id="IPR011123">
    <property type="entry name" value="Y_Y_Y"/>
</dbReference>
<proteinExistence type="predicted"/>
<dbReference type="RefSeq" id="WP_104643326.1">
    <property type="nucleotide sequence ID" value="NZ_AQGW01000013.1"/>
</dbReference>
<dbReference type="PROSITE" id="PS50883">
    <property type="entry name" value="EAL"/>
    <property type="match status" value="1"/>
</dbReference>
<protein>
    <submittedName>
        <fullName evidence="6">Diguanylate phosphodiesterase</fullName>
    </submittedName>
</protein>
<dbReference type="SMART" id="SM00267">
    <property type="entry name" value="GGDEF"/>
    <property type="match status" value="1"/>
</dbReference>
<dbReference type="SUPFAM" id="SSF50998">
    <property type="entry name" value="Quinoprotein alcohol dehydrogenase-like"/>
    <property type="match status" value="1"/>
</dbReference>
<reference evidence="5 8" key="1">
    <citation type="submission" date="2015-06" db="EMBL/GenBank/DDBJ databases">
        <title>Genome sequence of Pseudoalteromonas carrageenovora.</title>
        <authorList>
            <person name="Xie B.-B."/>
            <person name="Rong J.-C."/>
            <person name="Qin Q.-L."/>
            <person name="Zhang Y.-Z."/>
        </authorList>
    </citation>
    <scope>NUCLEOTIDE SEQUENCE [LARGE SCALE GENOMIC DNA]</scope>
    <source>
        <strain evidence="5 8">IAM 12662</strain>
    </source>
</reference>
<dbReference type="Pfam" id="PF00990">
    <property type="entry name" value="GGDEF"/>
    <property type="match status" value="1"/>
</dbReference>
<dbReference type="Pfam" id="PF07495">
    <property type="entry name" value="Y_Y_Y"/>
    <property type="match status" value="1"/>
</dbReference>
<keyword evidence="1" id="KW-1133">Transmembrane helix</keyword>
<gene>
    <name evidence="6" type="ORF">PCAR9_A31244</name>
    <name evidence="5" type="ORF">PCARR_a2602</name>
</gene>
<dbReference type="InterPro" id="IPR013656">
    <property type="entry name" value="PAS_4"/>
</dbReference>
<evidence type="ECO:0000259" key="3">
    <source>
        <dbReference type="PROSITE" id="PS50883"/>
    </source>
</evidence>
<dbReference type="InterPro" id="IPR011047">
    <property type="entry name" value="Quinoprotein_ADH-like_sf"/>
</dbReference>
<dbReference type="SUPFAM" id="SSF69322">
    <property type="entry name" value="Tricorn protease domain 2"/>
    <property type="match status" value="1"/>
</dbReference>
<evidence type="ECO:0000256" key="1">
    <source>
        <dbReference type="SAM" id="Phobius"/>
    </source>
</evidence>
<dbReference type="InterPro" id="IPR029787">
    <property type="entry name" value="Nucleotide_cyclase"/>
</dbReference>
<dbReference type="InterPro" id="IPR000014">
    <property type="entry name" value="PAS"/>
</dbReference>
<dbReference type="SUPFAM" id="SSF141868">
    <property type="entry name" value="EAL domain-like"/>
    <property type="match status" value="1"/>
</dbReference>
<dbReference type="InterPro" id="IPR015943">
    <property type="entry name" value="WD40/YVTN_repeat-like_dom_sf"/>
</dbReference>
<dbReference type="PANTHER" id="PTHR44757:SF2">
    <property type="entry name" value="BIOFILM ARCHITECTURE MAINTENANCE PROTEIN MBAA"/>
    <property type="match status" value="1"/>
</dbReference>
<feature type="domain" description="EAL" evidence="3">
    <location>
        <begin position="1244"/>
        <end position="1495"/>
    </location>
</feature>
<accession>A0A2K4XCJ5</accession>
<feature type="transmembrane region" description="Helical" evidence="1">
    <location>
        <begin position="785"/>
        <end position="805"/>
    </location>
</feature>
<dbReference type="Pfam" id="PF00563">
    <property type="entry name" value="EAL"/>
    <property type="match status" value="1"/>
</dbReference>
<dbReference type="InterPro" id="IPR013783">
    <property type="entry name" value="Ig-like_fold"/>
</dbReference>
<evidence type="ECO:0000313" key="5">
    <source>
        <dbReference type="EMBL" id="MBE0380907.1"/>
    </source>
</evidence>
<dbReference type="SUPFAM" id="SSF55073">
    <property type="entry name" value="Nucleotide cyclase"/>
    <property type="match status" value="1"/>
</dbReference>
<evidence type="ECO:0000259" key="4">
    <source>
        <dbReference type="PROSITE" id="PS50887"/>
    </source>
</evidence>
<name>A0A2K4XCJ5_PSEVC</name>
<dbReference type="InterPro" id="IPR001633">
    <property type="entry name" value="EAL_dom"/>
</dbReference>
<dbReference type="SUPFAM" id="SSF55785">
    <property type="entry name" value="PYP-like sensor domain (PAS domain)"/>
    <property type="match status" value="2"/>
</dbReference>
<reference evidence="6 7" key="2">
    <citation type="submission" date="2017-11" db="EMBL/GenBank/DDBJ databases">
        <authorList>
            <person name="Han C.G."/>
        </authorList>
    </citation>
    <scope>NUCLEOTIDE SEQUENCE [LARGE SCALE GENOMIC DNA]</scope>
    <source>
        <strain evidence="7">ATCC 43555</strain>
        <strain evidence="6">ATCC43555</strain>
    </source>
</reference>
<dbReference type="Pfam" id="PF07494">
    <property type="entry name" value="Reg_prop"/>
    <property type="match status" value="1"/>
</dbReference>
<dbReference type="PROSITE" id="PS51257">
    <property type="entry name" value="PROKAR_LIPOPROTEIN"/>
    <property type="match status" value="1"/>
</dbReference>
<dbReference type="GeneID" id="93664742"/>
<dbReference type="InterPro" id="IPR013655">
    <property type="entry name" value="PAS_fold_3"/>
</dbReference>
<dbReference type="SMART" id="SM00086">
    <property type="entry name" value="PAC"/>
    <property type="match status" value="2"/>
</dbReference>
<dbReference type="InterPro" id="IPR043128">
    <property type="entry name" value="Rev_trsase/Diguanyl_cyclase"/>
</dbReference>
<dbReference type="CDD" id="cd01949">
    <property type="entry name" value="GGDEF"/>
    <property type="match status" value="1"/>
</dbReference>
<organism evidence="6 7">
    <name type="scientific">Pseudoalteromonas carrageenovora IAM 12662</name>
    <dbReference type="NCBI Taxonomy" id="1314868"/>
    <lineage>
        <taxon>Bacteria</taxon>
        <taxon>Pseudomonadati</taxon>
        <taxon>Pseudomonadota</taxon>
        <taxon>Gammaproteobacteria</taxon>
        <taxon>Alteromonadales</taxon>
        <taxon>Pseudoalteromonadaceae</taxon>
        <taxon>Pseudoalteromonas</taxon>
    </lineage>
</organism>
<keyword evidence="1" id="KW-0472">Membrane</keyword>
<dbReference type="EMBL" id="LT965928">
    <property type="protein sequence ID" value="SOU42043.1"/>
    <property type="molecule type" value="Genomic_DNA"/>
</dbReference>
<feature type="domain" description="GGDEF" evidence="4">
    <location>
        <begin position="1102"/>
        <end position="1237"/>
    </location>
</feature>
<evidence type="ECO:0000313" key="8">
    <source>
        <dbReference type="Proteomes" id="UP000615003"/>
    </source>
</evidence>
<dbReference type="PANTHER" id="PTHR44757">
    <property type="entry name" value="DIGUANYLATE CYCLASE DGCP"/>
    <property type="match status" value="1"/>
</dbReference>
<dbReference type="InterPro" id="IPR001610">
    <property type="entry name" value="PAC"/>
</dbReference>
<dbReference type="CDD" id="cd01948">
    <property type="entry name" value="EAL"/>
    <property type="match status" value="1"/>
</dbReference>
<evidence type="ECO:0000259" key="2">
    <source>
        <dbReference type="PROSITE" id="PS50113"/>
    </source>
</evidence>
<sequence length="1502" mass="170893">MSKCVNGIISCFIVLITILSCQVGAQVKRLSPSEGLSQSYVNTMLIDNNGYLWLSTEAGLNRYDGYQVIPINGPNGELEEAIIDRIYQDPQGHIWIASLLAGLFRYDPVTDSYQQFLEKPTSEEEIINQSVFSMIAVDKKTLWIGRGRDFAKLDIATGKITTIFELPEKFKNTLVRKLFAYNGYIFIGTSHGAYVFDIATEQVRPLQHLRGEAEHIYQNNVKSFALGENNQLLVGAVQGLYEVDISNLSKMFERPDLPFKNKVLLTDLNVWAITNEHGKLDLATDKGLFKFDLTSGEMVKNTRITQSKYTLADTSIIDMAKDKSGGTWVATKTDGAFYLSHDSYHFNNVDGSLLGGDGLSHHSIWGITEYKGKLWLATHNGITEVDLKTNIGKAYLKDYKVDLLTTEFTVYEITPYKDNLWLYTNRGLFIFDPVTHQVTQPKTHNSANQAFITGRVHGVTLMPNGDLYFVHSDHGVFIYNIDTQIVTRLGGQLAQFEPFLAHGFLPALSNKPDSPLFFNAGILYQVNPNNLTLKMIYKVPKQHENVAISVLSYLIDNNNILWISLSNFGLIGLDASTYQLVHTIDLEKNKLGTLLYDMVLDDDGMIWMSSHKGIWRLNPETLHFQQFSTSEGLLSAEFNSNAMAELKDGRIAYGSLKGFTYFHPMENQSYQSLIDHVNITRVDLMSRDLSLDLKQPLNEIVLNHDDIGLEVAFSAMAFSNQERIIYEYQLDNGQKTYTRNNNRVLFPKLNPGNYQLKVWAKDPFTGEYTSPAILKIKVKYPLWRAPYFMVLYAMLFIGIVAVWVMRRNKVQRILLAANKESKESEARLKLALEGSESGVWDWESSSPSIYQPRLVSELGYENETVSLDEYLSKIHPQDKQLFRLEWLEFLSTEKGYFNCTYRLRHAKGYWRWYKDFGKVVEWDDKTPLKVAGTYTNMTREMVFEEHALLFTAAFEQTRDWVFILDKNLNIRASNKSLQTAFNFSAESLSSRALNLGISRSNRFDYLRIMQKLSVGEHFSCEDSVVLASGESRHVLVKISAVADSEQRLNSYVIILTDINAQKSAENELHLLANYDGLTGLPNRTLFNDRVEHALEQAELHKCKAALLHINIKRFKYFNDSLGHEAADELIKEVAERLKSALRPSDSVARFGGDEFVVLVEDIHQIEEVLIMCTKLMDCVKQNISINDQVVNVNLSIGVAISPDDAQQGPALLKAASIALYHAKDSLEGRYQFYKQEMNQHVQKALHLESQLTKAYQEEEFCNYYQPIINAKSQKTEGFEVLLRWPENKLVQTQEFSVAAEGIGLITKIMLQTFTRALQELKEWRKASPHLYLSINLSALDFEFEDLVPEIRNALNHAQVSSEAIVFEITESVLMRDSHQALQSMEQLKKLGCRLYMDDFGTGYASLTYLKRFPIDVLKIDRSFVEDIGVDSDDEAIIQSTLALAHSLGKECVAEGVESLHQLRFLKARGCKHFQGYLFSKPVPNKEVLGLINRDWSDIFNQQ</sequence>
<dbReference type="NCBIfam" id="TIGR00229">
    <property type="entry name" value="sensory_box"/>
    <property type="match status" value="1"/>
</dbReference>
<dbReference type="Proteomes" id="UP000615003">
    <property type="component" value="Unassembled WGS sequence"/>
</dbReference>
<dbReference type="SMART" id="SM00052">
    <property type="entry name" value="EAL"/>
    <property type="match status" value="1"/>
</dbReference>
<dbReference type="InterPro" id="IPR052155">
    <property type="entry name" value="Biofilm_reg_signaling"/>
</dbReference>
<keyword evidence="1" id="KW-0812">Transmembrane</keyword>
<dbReference type="Gene3D" id="3.30.450.20">
    <property type="entry name" value="PAS domain"/>
    <property type="match status" value="2"/>
</dbReference>
<dbReference type="NCBIfam" id="TIGR00254">
    <property type="entry name" value="GGDEF"/>
    <property type="match status" value="1"/>
</dbReference>
<dbReference type="PROSITE" id="PS50113">
    <property type="entry name" value="PAC"/>
    <property type="match status" value="1"/>
</dbReference>
<dbReference type="InterPro" id="IPR011110">
    <property type="entry name" value="Reg_prop"/>
</dbReference>
<dbReference type="Gene3D" id="3.30.70.270">
    <property type="match status" value="1"/>
</dbReference>
<evidence type="ECO:0000313" key="7">
    <source>
        <dbReference type="Proteomes" id="UP000238288"/>
    </source>
</evidence>
<dbReference type="Gene3D" id="3.20.20.450">
    <property type="entry name" value="EAL domain"/>
    <property type="match status" value="1"/>
</dbReference>
<dbReference type="EMBL" id="AQGW01000013">
    <property type="protein sequence ID" value="MBE0380907.1"/>
    <property type="molecule type" value="Genomic_DNA"/>
</dbReference>
<dbReference type="Gene3D" id="2.130.10.10">
    <property type="entry name" value="YVTN repeat-like/Quinoprotein amine dehydrogenase"/>
    <property type="match status" value="3"/>
</dbReference>
<keyword evidence="8" id="KW-1185">Reference proteome</keyword>
<dbReference type="InterPro" id="IPR000160">
    <property type="entry name" value="GGDEF_dom"/>
</dbReference>
<dbReference type="InterPro" id="IPR000700">
    <property type="entry name" value="PAS-assoc_C"/>
</dbReference>
<dbReference type="Proteomes" id="UP000238288">
    <property type="component" value="Chromosome PCAR9a"/>
</dbReference>
<dbReference type="InterPro" id="IPR035965">
    <property type="entry name" value="PAS-like_dom_sf"/>
</dbReference>
<dbReference type="Pfam" id="PF08447">
    <property type="entry name" value="PAS_3"/>
    <property type="match status" value="1"/>
</dbReference>
<dbReference type="InterPro" id="IPR035919">
    <property type="entry name" value="EAL_sf"/>
</dbReference>